<dbReference type="Proteomes" id="UP000187439">
    <property type="component" value="Unassembled WGS sequence"/>
</dbReference>
<organism evidence="1 4">
    <name type="scientific">Paenibacillus odorifer</name>
    <dbReference type="NCBI Taxonomy" id="189426"/>
    <lineage>
        <taxon>Bacteria</taxon>
        <taxon>Bacillati</taxon>
        <taxon>Bacillota</taxon>
        <taxon>Bacilli</taxon>
        <taxon>Bacillales</taxon>
        <taxon>Paenibacillaceae</taxon>
        <taxon>Paenibacillus</taxon>
    </lineage>
</organism>
<comment type="caution">
    <text evidence="1">The sequence shown here is derived from an EMBL/GenBank/DDBJ whole genome shotgun (WGS) entry which is preliminary data.</text>
</comment>
<proteinExistence type="predicted"/>
<sequence length="73" mass="8590">MFRAKANQDRLLVLPVSFSLIIKHQAPVLFLNRKKFKALFLLRMTAPTKQMVFLLARCCHVRMELIFMCPLLQ</sequence>
<evidence type="ECO:0000313" key="4">
    <source>
        <dbReference type="Proteomes" id="UP000187439"/>
    </source>
</evidence>
<reference evidence="3 4" key="1">
    <citation type="submission" date="2016-10" db="EMBL/GenBank/DDBJ databases">
        <title>Paenibacillus species isolates.</title>
        <authorList>
            <person name="Beno S.M."/>
        </authorList>
    </citation>
    <scope>NUCLEOTIDE SEQUENCE [LARGE SCALE GENOMIC DNA]</scope>
    <source>
        <strain evidence="1 4">FSL H7-0710</strain>
        <strain evidence="2 3">FSL H7-0918</strain>
    </source>
</reference>
<evidence type="ECO:0000313" key="2">
    <source>
        <dbReference type="EMBL" id="OME19831.1"/>
    </source>
</evidence>
<name>A0A1R0XY89_9BACL</name>
<evidence type="ECO:0000313" key="3">
    <source>
        <dbReference type="Proteomes" id="UP000187323"/>
    </source>
</evidence>
<protein>
    <submittedName>
        <fullName evidence="1">Uncharacterized protein</fullName>
    </submittedName>
</protein>
<dbReference type="EMBL" id="MPTC01000011">
    <property type="protein sequence ID" value="OMD40053.1"/>
    <property type="molecule type" value="Genomic_DNA"/>
</dbReference>
<gene>
    <name evidence="2" type="ORF">BSK47_14765</name>
    <name evidence="1" type="ORF">BSK52_14255</name>
</gene>
<evidence type="ECO:0000313" key="1">
    <source>
        <dbReference type="EMBL" id="OMD40053.1"/>
    </source>
</evidence>
<accession>A0A1R0XY89</accession>
<dbReference type="AlphaFoldDB" id="A0A1R0XY89"/>
<dbReference type="EMBL" id="MPTO01000012">
    <property type="protein sequence ID" value="OME19831.1"/>
    <property type="molecule type" value="Genomic_DNA"/>
</dbReference>
<dbReference type="Proteomes" id="UP000187323">
    <property type="component" value="Unassembled WGS sequence"/>
</dbReference>